<keyword evidence="2 3" id="KW-0808">Transferase</keyword>
<keyword evidence="6" id="KW-1185">Reference proteome</keyword>
<dbReference type="EMBL" id="CABITT030000007">
    <property type="protein sequence ID" value="VVB10281.1"/>
    <property type="molecule type" value="Genomic_DNA"/>
</dbReference>
<evidence type="ECO:0000256" key="1">
    <source>
        <dbReference type="ARBA" id="ARBA00009995"/>
    </source>
</evidence>
<dbReference type="PANTHER" id="PTHR48049">
    <property type="entry name" value="GLYCOSYLTRANSFERASE"/>
    <property type="match status" value="1"/>
</dbReference>
<sequence>MASKFHALMYPWFASGHITPFLHLANKLGEKGHRVTFLLPKKALKQFEHLNLYPHHIVFRTVTVPHVDGLPLGVETASDIPISSTNLLASAMDLTRPQVEDVVRALEPDLIFFDFAHWIPEVAREFGAKSVDYLLLSAAAVATLIVPGGCEFGVAPPGYPSSKVLLHQKDVYSMKPVANSTEDFAALQERFTASITKCDVILIKACKELEGEFCNYVERKFEKKILFTGPMLPQADTTIPLEAQWSNWLGGFESGSVVFCAFGSQTIMEKDQFQELCLGMELTGLPFLVAVKPPRGTSTIQEALPEGFEERVNGRGVVWGGWVQQPLILSHPSVGCFVSHCGQGSMWESLVSDCQIVLVPQIAEQVINARFMSEELEVSVEVAREETGWFSKESLRDAIESVMNRDSELGNRVRKNHTKWRKTITSPGLMNGYVDDLIESFKDLIVHETNHD</sequence>
<evidence type="ECO:0000256" key="4">
    <source>
        <dbReference type="RuleBase" id="RU362057"/>
    </source>
</evidence>
<evidence type="ECO:0000313" key="6">
    <source>
        <dbReference type="Proteomes" id="UP000489600"/>
    </source>
</evidence>
<evidence type="ECO:0000256" key="2">
    <source>
        <dbReference type="ARBA" id="ARBA00022679"/>
    </source>
</evidence>
<dbReference type="PANTHER" id="PTHR48049:SF176">
    <property type="entry name" value="ANTHOCYANIDIN 3-O-GLUCOSIDE 2'''-O-XYLOSYLTRANSFERASE-RELATED"/>
    <property type="match status" value="1"/>
</dbReference>
<dbReference type="InterPro" id="IPR050481">
    <property type="entry name" value="UDP-glycosyltransf_plant"/>
</dbReference>
<comment type="caution">
    <text evidence="5">The sequence shown here is derived from an EMBL/GenBank/DDBJ whole genome shotgun (WGS) entry which is preliminary data.</text>
</comment>
<dbReference type="InterPro" id="IPR035595">
    <property type="entry name" value="UDP_glycos_trans_CS"/>
</dbReference>
<keyword evidence="3" id="KW-0328">Glycosyltransferase</keyword>
<dbReference type="SUPFAM" id="SSF53756">
    <property type="entry name" value="UDP-Glycosyltransferase/glycogen phosphorylase"/>
    <property type="match status" value="1"/>
</dbReference>
<name>A0A565C9H2_9BRAS</name>
<organism evidence="5 6">
    <name type="scientific">Arabis nemorensis</name>
    <dbReference type="NCBI Taxonomy" id="586526"/>
    <lineage>
        <taxon>Eukaryota</taxon>
        <taxon>Viridiplantae</taxon>
        <taxon>Streptophyta</taxon>
        <taxon>Embryophyta</taxon>
        <taxon>Tracheophyta</taxon>
        <taxon>Spermatophyta</taxon>
        <taxon>Magnoliopsida</taxon>
        <taxon>eudicotyledons</taxon>
        <taxon>Gunneridae</taxon>
        <taxon>Pentapetalae</taxon>
        <taxon>rosids</taxon>
        <taxon>malvids</taxon>
        <taxon>Brassicales</taxon>
        <taxon>Brassicaceae</taxon>
        <taxon>Arabideae</taxon>
        <taxon>Arabis</taxon>
    </lineage>
</organism>
<gene>
    <name evidence="5" type="ORF">ANE_LOCUS20725</name>
</gene>
<accession>A0A565C9H2</accession>
<dbReference type="EC" id="2.4.1.-" evidence="4"/>
<evidence type="ECO:0000256" key="3">
    <source>
        <dbReference type="RuleBase" id="RU003718"/>
    </source>
</evidence>
<proteinExistence type="inferred from homology"/>
<reference evidence="5" key="1">
    <citation type="submission" date="2019-07" db="EMBL/GenBank/DDBJ databases">
        <authorList>
            <person name="Dittberner H."/>
        </authorList>
    </citation>
    <scope>NUCLEOTIDE SEQUENCE [LARGE SCALE GENOMIC DNA]</scope>
</reference>
<dbReference type="Pfam" id="PF00201">
    <property type="entry name" value="UDPGT"/>
    <property type="match status" value="1"/>
</dbReference>
<dbReference type="PROSITE" id="PS00375">
    <property type="entry name" value="UDPGT"/>
    <property type="match status" value="1"/>
</dbReference>
<protein>
    <recommendedName>
        <fullName evidence="4">Glycosyltransferase</fullName>
        <ecNumber evidence="4">2.4.1.-</ecNumber>
    </recommendedName>
</protein>
<evidence type="ECO:0000313" key="5">
    <source>
        <dbReference type="EMBL" id="VVB10281.1"/>
    </source>
</evidence>
<dbReference type="CDD" id="cd03784">
    <property type="entry name" value="GT1_Gtf-like"/>
    <property type="match status" value="1"/>
</dbReference>
<comment type="similarity">
    <text evidence="1 3">Belongs to the UDP-glycosyltransferase family.</text>
</comment>
<dbReference type="FunFam" id="3.40.50.2000:FF:000037">
    <property type="entry name" value="Glycosyltransferase"/>
    <property type="match status" value="1"/>
</dbReference>
<dbReference type="FunFam" id="3.40.50.2000:FF:000087">
    <property type="entry name" value="Glycosyltransferase"/>
    <property type="match status" value="1"/>
</dbReference>
<dbReference type="GO" id="GO:0035251">
    <property type="term" value="F:UDP-glucosyltransferase activity"/>
    <property type="evidence" value="ECO:0007669"/>
    <property type="project" value="InterPro"/>
</dbReference>
<dbReference type="InterPro" id="IPR002213">
    <property type="entry name" value="UDP_glucos_trans"/>
</dbReference>
<dbReference type="Proteomes" id="UP000489600">
    <property type="component" value="Unassembled WGS sequence"/>
</dbReference>
<dbReference type="Gene3D" id="3.40.50.2000">
    <property type="entry name" value="Glycogen Phosphorylase B"/>
    <property type="match status" value="2"/>
</dbReference>
<dbReference type="OrthoDB" id="5835829at2759"/>
<dbReference type="AlphaFoldDB" id="A0A565C9H2"/>